<evidence type="ECO:0000313" key="3">
    <source>
        <dbReference type="Proteomes" id="UP000626242"/>
    </source>
</evidence>
<dbReference type="SUPFAM" id="SSF55729">
    <property type="entry name" value="Acyl-CoA N-acyltransferases (Nat)"/>
    <property type="match status" value="1"/>
</dbReference>
<accession>A0ABR8WPF9</accession>
<dbReference type="InterPro" id="IPR000182">
    <property type="entry name" value="GNAT_dom"/>
</dbReference>
<dbReference type="Gene3D" id="3.40.630.30">
    <property type="match status" value="1"/>
</dbReference>
<gene>
    <name evidence="2" type="ORF">H9628_10865</name>
</gene>
<keyword evidence="3" id="KW-1185">Reference proteome</keyword>
<feature type="domain" description="N-acetyltransferase" evidence="1">
    <location>
        <begin position="3"/>
        <end position="165"/>
    </location>
</feature>
<dbReference type="PROSITE" id="PS51186">
    <property type="entry name" value="GNAT"/>
    <property type="match status" value="1"/>
</dbReference>
<sequence>MDIIFQKASEKEVALIQYLAERSWRSAYREILSAEQIDYMLAEMYSESELINQLQTFEYQYYIIIFEGNAVGFMGFELHYESNTTKLHRLYLVPEVIGKGLGKASISFLKARVSEFGDQRIILNVNKNNPAKKIYDSQGFRVYGEAVIDIGKGFVMNDYMMEHHL</sequence>
<reference evidence="2 3" key="1">
    <citation type="submission" date="2020-08" db="EMBL/GenBank/DDBJ databases">
        <title>A Genomic Blueprint of the Chicken Gut Microbiome.</title>
        <authorList>
            <person name="Gilroy R."/>
            <person name="Ravi A."/>
            <person name="Getino M."/>
            <person name="Pursley I."/>
            <person name="Horton D.L."/>
            <person name="Alikhan N.-F."/>
            <person name="Baker D."/>
            <person name="Gharbi K."/>
            <person name="Hall N."/>
            <person name="Watson M."/>
            <person name="Adriaenssens E.M."/>
            <person name="Foster-Nyarko E."/>
            <person name="Jarju S."/>
            <person name="Secka A."/>
            <person name="Antonio M."/>
            <person name="Oren A."/>
            <person name="Chaudhuri R."/>
            <person name="La Ragione R.M."/>
            <person name="Hildebrand F."/>
            <person name="Pallen M.J."/>
        </authorList>
    </citation>
    <scope>NUCLEOTIDE SEQUENCE [LARGE SCALE GENOMIC DNA]</scope>
    <source>
        <strain evidence="2 3">Sa1CVA4</strain>
    </source>
</reference>
<protein>
    <submittedName>
        <fullName evidence="2">GNAT family N-acetyltransferase</fullName>
    </submittedName>
</protein>
<dbReference type="RefSeq" id="WP_251834169.1">
    <property type="nucleotide sequence ID" value="NZ_JACSPS010000004.1"/>
</dbReference>
<dbReference type="Pfam" id="PF00583">
    <property type="entry name" value="Acetyltransf_1"/>
    <property type="match status" value="1"/>
</dbReference>
<dbReference type="InterPro" id="IPR016181">
    <property type="entry name" value="Acyl_CoA_acyltransferase"/>
</dbReference>
<evidence type="ECO:0000259" key="1">
    <source>
        <dbReference type="PROSITE" id="PS51186"/>
    </source>
</evidence>
<proteinExistence type="predicted"/>
<organism evidence="2 3">
    <name type="scientific">Kaistella pullorum</name>
    <dbReference type="NCBI Taxonomy" id="2763074"/>
    <lineage>
        <taxon>Bacteria</taxon>
        <taxon>Pseudomonadati</taxon>
        <taxon>Bacteroidota</taxon>
        <taxon>Flavobacteriia</taxon>
        <taxon>Flavobacteriales</taxon>
        <taxon>Weeksellaceae</taxon>
        <taxon>Chryseobacterium group</taxon>
        <taxon>Kaistella</taxon>
    </lineage>
</organism>
<dbReference type="Proteomes" id="UP000626242">
    <property type="component" value="Unassembled WGS sequence"/>
</dbReference>
<dbReference type="CDD" id="cd04301">
    <property type="entry name" value="NAT_SF"/>
    <property type="match status" value="1"/>
</dbReference>
<evidence type="ECO:0000313" key="2">
    <source>
        <dbReference type="EMBL" id="MBD8018974.1"/>
    </source>
</evidence>
<dbReference type="EMBL" id="JACSPS010000004">
    <property type="protein sequence ID" value="MBD8018974.1"/>
    <property type="molecule type" value="Genomic_DNA"/>
</dbReference>
<name>A0ABR8WPF9_9FLAO</name>
<comment type="caution">
    <text evidence="2">The sequence shown here is derived from an EMBL/GenBank/DDBJ whole genome shotgun (WGS) entry which is preliminary data.</text>
</comment>